<dbReference type="PANTHER" id="PTHR43685:SF13">
    <property type="entry name" value="O ANTIGEN BIOSYNTHESIS RHAMNOSYLTRANSFERASE RFBN"/>
    <property type="match status" value="1"/>
</dbReference>
<gene>
    <name evidence="2" type="primary">rfbN</name>
    <name evidence="2" type="ORF">FGKAn22_17210</name>
</gene>
<sequence>MKASVVIPTKNGGPSFAKVLDALLQQETPWEFEILVIDSGSTDDTVENCKQRSVPVLSIPPAEFGHGRTRNLGISKTGGEFIALITQDALPANNQWLFNLVSAVERAPDVAGAFGRHLPYPEARPCLKRDLKLHFDHFLRWPSVIRRSDDEQRYEREEGYRQMMHFFSDNNACLRRSVWVKYPYPDVDFAEDQIWAKTIIDAGFAKAYADNAVVYHSHNYSVIEAGRRAFDESMALNRLFGYKSCPTIAHLLATILYSIAADTQYVASNCHGVDELRQIVTIPFLNFSRMVGRYLGTKWERLPKWMVRTISLDKALQAS</sequence>
<dbReference type="PANTHER" id="PTHR43685">
    <property type="entry name" value="GLYCOSYLTRANSFERASE"/>
    <property type="match status" value="1"/>
</dbReference>
<evidence type="ECO:0000313" key="3">
    <source>
        <dbReference type="Proteomes" id="UP001319121"/>
    </source>
</evidence>
<dbReference type="InterPro" id="IPR029044">
    <property type="entry name" value="Nucleotide-diphossugar_trans"/>
</dbReference>
<dbReference type="Pfam" id="PF00535">
    <property type="entry name" value="Glycos_transf_2"/>
    <property type="match status" value="1"/>
</dbReference>
<dbReference type="EMBL" id="AP019536">
    <property type="protein sequence ID" value="BBJ00029.1"/>
    <property type="molecule type" value="Genomic_DNA"/>
</dbReference>
<evidence type="ECO:0000259" key="1">
    <source>
        <dbReference type="Pfam" id="PF00535"/>
    </source>
</evidence>
<feature type="domain" description="Glycosyltransferase 2-like" evidence="1">
    <location>
        <begin position="4"/>
        <end position="115"/>
    </location>
</feature>
<accession>A0AAN1SZV4</accession>
<dbReference type="InterPro" id="IPR001173">
    <property type="entry name" value="Glyco_trans_2-like"/>
</dbReference>
<name>A0AAN1SZV4_9PROT</name>
<proteinExistence type="predicted"/>
<keyword evidence="3" id="KW-1185">Reference proteome</keyword>
<dbReference type="AlphaFoldDB" id="A0AAN1SZV4"/>
<protein>
    <submittedName>
        <fullName evidence="2">Rhamnosyltransferase</fullName>
    </submittedName>
</protein>
<dbReference type="InterPro" id="IPR050834">
    <property type="entry name" value="Glycosyltransf_2"/>
</dbReference>
<dbReference type="KEGG" id="fku:FGKAn22_17210"/>
<dbReference type="Gene3D" id="3.90.550.10">
    <property type="entry name" value="Spore Coat Polysaccharide Biosynthesis Protein SpsA, Chain A"/>
    <property type="match status" value="1"/>
</dbReference>
<reference evidence="2 3" key="1">
    <citation type="submission" date="2019-03" db="EMBL/GenBank/DDBJ databases">
        <title>Complete genome sequence of Ferrigenium kumadai strain An22, a microaerophilic iron-oxidizing bacterium isolated from a paddy field soil.</title>
        <authorList>
            <person name="Watanabe T."/>
            <person name="Asakawa S."/>
        </authorList>
    </citation>
    <scope>NUCLEOTIDE SEQUENCE [LARGE SCALE GENOMIC DNA]</scope>
    <source>
        <strain evidence="2 3">An22</strain>
    </source>
</reference>
<organism evidence="2 3">
    <name type="scientific">Ferrigenium kumadai</name>
    <dbReference type="NCBI Taxonomy" id="1682490"/>
    <lineage>
        <taxon>Bacteria</taxon>
        <taxon>Pseudomonadati</taxon>
        <taxon>Pseudomonadota</taxon>
        <taxon>Betaproteobacteria</taxon>
        <taxon>Nitrosomonadales</taxon>
        <taxon>Gallionellaceae</taxon>
        <taxon>Ferrigenium</taxon>
    </lineage>
</organism>
<dbReference type="Proteomes" id="UP001319121">
    <property type="component" value="Chromosome"/>
</dbReference>
<evidence type="ECO:0000313" key="2">
    <source>
        <dbReference type="EMBL" id="BBJ00029.1"/>
    </source>
</evidence>
<dbReference type="SUPFAM" id="SSF53448">
    <property type="entry name" value="Nucleotide-diphospho-sugar transferases"/>
    <property type="match status" value="1"/>
</dbReference>
<dbReference type="RefSeq" id="WP_212785285.1">
    <property type="nucleotide sequence ID" value="NZ_AP019536.1"/>
</dbReference>
<dbReference type="CDD" id="cd00761">
    <property type="entry name" value="Glyco_tranf_GTA_type"/>
    <property type="match status" value="1"/>
</dbReference>
<dbReference type="GO" id="GO:0044010">
    <property type="term" value="P:single-species biofilm formation"/>
    <property type="evidence" value="ECO:0007669"/>
    <property type="project" value="TreeGrafter"/>
</dbReference>